<evidence type="ECO:0000313" key="1">
    <source>
        <dbReference type="EMBL" id="MEO3690501.1"/>
    </source>
</evidence>
<reference evidence="1 2" key="1">
    <citation type="submission" date="2024-05" db="EMBL/GenBank/DDBJ databases">
        <title>Roseateles sp. DJS-2-20 16S ribosomal RNA gene Genome sequencing and assembly.</title>
        <authorList>
            <person name="Woo H."/>
        </authorList>
    </citation>
    <scope>NUCLEOTIDE SEQUENCE [LARGE SCALE GENOMIC DNA]</scope>
    <source>
        <strain evidence="1 2">DJS-2-20</strain>
    </source>
</reference>
<comment type="caution">
    <text evidence="1">The sequence shown here is derived from an EMBL/GenBank/DDBJ whole genome shotgun (WGS) entry which is preliminary data.</text>
</comment>
<proteinExistence type="predicted"/>
<evidence type="ECO:0000313" key="2">
    <source>
        <dbReference type="Proteomes" id="UP001495147"/>
    </source>
</evidence>
<accession>A0ABV0FX54</accession>
<gene>
    <name evidence="1" type="ORF">ABDJ85_03415</name>
</gene>
<organism evidence="1 2">
    <name type="scientific">Roseateles paludis</name>
    <dbReference type="NCBI Taxonomy" id="3145238"/>
    <lineage>
        <taxon>Bacteria</taxon>
        <taxon>Pseudomonadati</taxon>
        <taxon>Pseudomonadota</taxon>
        <taxon>Betaproteobacteria</taxon>
        <taxon>Burkholderiales</taxon>
        <taxon>Sphaerotilaceae</taxon>
        <taxon>Roseateles</taxon>
    </lineage>
</organism>
<dbReference type="RefSeq" id="WP_347703329.1">
    <property type="nucleotide sequence ID" value="NZ_JBDPZD010000001.1"/>
</dbReference>
<sequence>MQVASPLVKVAATMAVALLGFVMSLLPSPVDATDTHDTVDHCRPAERA</sequence>
<protein>
    <submittedName>
        <fullName evidence="1">Uncharacterized protein</fullName>
    </submittedName>
</protein>
<name>A0ABV0FX54_9BURK</name>
<dbReference type="EMBL" id="JBDPZD010000001">
    <property type="protein sequence ID" value="MEO3690501.1"/>
    <property type="molecule type" value="Genomic_DNA"/>
</dbReference>
<keyword evidence="2" id="KW-1185">Reference proteome</keyword>
<dbReference type="Proteomes" id="UP001495147">
    <property type="component" value="Unassembled WGS sequence"/>
</dbReference>